<dbReference type="GO" id="GO:0005085">
    <property type="term" value="F:guanyl-nucleotide exchange factor activity"/>
    <property type="evidence" value="ECO:0007669"/>
    <property type="project" value="TreeGrafter"/>
</dbReference>
<evidence type="ECO:0000259" key="2">
    <source>
        <dbReference type="Pfam" id="PF19037"/>
    </source>
</evidence>
<dbReference type="GO" id="GO:0031085">
    <property type="term" value="C:BLOC-3 complex"/>
    <property type="evidence" value="ECO:0007669"/>
    <property type="project" value="TreeGrafter"/>
</dbReference>
<dbReference type="AlphaFoldDB" id="A0AAN9T3G7"/>
<dbReference type="EMBL" id="JBBCAQ010000038">
    <property type="protein sequence ID" value="KAK7572103.1"/>
    <property type="molecule type" value="Genomic_DNA"/>
</dbReference>
<dbReference type="InterPro" id="IPR043971">
    <property type="entry name" value="FUZ/MON1/HPS1_longin_2"/>
</dbReference>
<dbReference type="GO" id="GO:0016192">
    <property type="term" value="P:vesicle-mediated transport"/>
    <property type="evidence" value="ECO:0007669"/>
    <property type="project" value="InterPro"/>
</dbReference>
<feature type="domain" description="FUZ/MON1/HPS1 second Longin" evidence="2">
    <location>
        <begin position="189"/>
        <end position="332"/>
    </location>
</feature>
<keyword evidence="5" id="KW-1185">Reference proteome</keyword>
<dbReference type="Pfam" id="PF19038">
    <property type="entry name" value="Fuz_longin_3"/>
    <property type="match status" value="1"/>
</dbReference>
<dbReference type="PANTHER" id="PTHR12761">
    <property type="entry name" value="HERMANSKY-PUDLAK SYNDROME PROTEIN 1"/>
    <property type="match status" value="1"/>
</dbReference>
<accession>A0AAN9T3G7</accession>
<name>A0AAN9T3G7_9HEMI</name>
<protein>
    <recommendedName>
        <fullName evidence="6">Hermansky-Pudlak syndrome 1</fullName>
    </recommendedName>
</protein>
<evidence type="ECO:0000313" key="5">
    <source>
        <dbReference type="Proteomes" id="UP001367676"/>
    </source>
</evidence>
<proteinExistence type="predicted"/>
<evidence type="ECO:0000313" key="4">
    <source>
        <dbReference type="EMBL" id="KAK7572103.1"/>
    </source>
</evidence>
<dbReference type="Pfam" id="PF19037">
    <property type="entry name" value="Fuz_longin_2"/>
    <property type="match status" value="1"/>
</dbReference>
<evidence type="ECO:0008006" key="6">
    <source>
        <dbReference type="Google" id="ProtNLM"/>
    </source>
</evidence>
<dbReference type="Pfam" id="PF19036">
    <property type="entry name" value="Fuz_longin_1"/>
    <property type="match status" value="1"/>
</dbReference>
<dbReference type="InterPro" id="IPR043970">
    <property type="entry name" value="FUZ/MON1/HPS1_longin_3"/>
</dbReference>
<dbReference type="PANTHER" id="PTHR12761:SF1">
    <property type="entry name" value="BLOC-3 COMPLEX MEMBER HPS1"/>
    <property type="match status" value="1"/>
</dbReference>
<evidence type="ECO:0000259" key="3">
    <source>
        <dbReference type="Pfam" id="PF19038"/>
    </source>
</evidence>
<feature type="domain" description="FUZ/MON1/HPS1 third Longin" evidence="3">
    <location>
        <begin position="482"/>
        <end position="627"/>
    </location>
</feature>
<gene>
    <name evidence="4" type="ORF">V9T40_014575</name>
</gene>
<organism evidence="4 5">
    <name type="scientific">Parthenolecanium corni</name>
    <dbReference type="NCBI Taxonomy" id="536013"/>
    <lineage>
        <taxon>Eukaryota</taxon>
        <taxon>Metazoa</taxon>
        <taxon>Ecdysozoa</taxon>
        <taxon>Arthropoda</taxon>
        <taxon>Hexapoda</taxon>
        <taxon>Insecta</taxon>
        <taxon>Pterygota</taxon>
        <taxon>Neoptera</taxon>
        <taxon>Paraneoptera</taxon>
        <taxon>Hemiptera</taxon>
        <taxon>Sternorrhyncha</taxon>
        <taxon>Coccoidea</taxon>
        <taxon>Coccidae</taxon>
        <taxon>Parthenolecanium</taxon>
    </lineage>
</organism>
<sequence>MKGLIVFDNLNDIIYMKCNRSFSRHIHRLAESQGFSCDDDSNAPNPNVVMQLFSPLITSQRIMINHFSNPYSSITCDDGITFMFDEYVGYLFIAIGYDDKFWLKRLLSVFVTITKHVCGPDVSLLKSSTKANKLISSVMDSWYHLAGKEQAILVEAIEQLRVNNQVANACIKTLTEATDKIKHALSYSHVHALIMVNHRFLSLYSTRNASELLASDILFLSLVGEVLERGTIGNDTDRGSFITVRCDSEDSDDDLEIEDQFFSPSSSKASETASVLSGVLTESEKASITSSEVSEISSSFIFLLGKQKPHAVHISYIAPSIPVFLIYEVGNEYLNQFMLETLLSLCSLQDIHIRGTTDRDVIHSAVENVDNWMKKLNDTLKKKNLSGLNKAQLNSVKLVFKKWELIRKKYQEYLKSHNREALQKIDSSIDNVVALLRCAYSSLVLNDSSASVNHDVVTTVLRNVRESLINYTDVFRNRALRLVHFLYIDRITHRFVAPNLDFSSEETTNLTRKKIWSMVQFARNHLQEGITALMWKDTVFHYSYFLWFEDLSGTPLKPKIPLSAIMKSLPAPGVLTGDFFNILLKKCFLTAPSHKIRCYELFCVHLALVTNSCVLEQNRRLTATIWEVTGVPTNPLDFL</sequence>
<dbReference type="InterPro" id="IPR026053">
    <property type="entry name" value="HPS1"/>
</dbReference>
<reference evidence="4 5" key="1">
    <citation type="submission" date="2024-03" db="EMBL/GenBank/DDBJ databases">
        <title>Adaptation during the transition from Ophiocordyceps entomopathogen to insect associate is accompanied by gene loss and intensified selection.</title>
        <authorList>
            <person name="Ward C.M."/>
            <person name="Onetto C.A."/>
            <person name="Borneman A.R."/>
        </authorList>
    </citation>
    <scope>NUCLEOTIDE SEQUENCE [LARGE SCALE GENOMIC DNA]</scope>
    <source>
        <strain evidence="4">AWRI1</strain>
        <tissue evidence="4">Single Adult Female</tissue>
    </source>
</reference>
<feature type="domain" description="FUZ/MON1/HPS1 first Longin" evidence="1">
    <location>
        <begin position="2"/>
        <end position="145"/>
    </location>
</feature>
<comment type="caution">
    <text evidence="4">The sequence shown here is derived from an EMBL/GenBank/DDBJ whole genome shotgun (WGS) entry which is preliminary data.</text>
</comment>
<evidence type="ECO:0000259" key="1">
    <source>
        <dbReference type="Pfam" id="PF19036"/>
    </source>
</evidence>
<dbReference type="InterPro" id="IPR043972">
    <property type="entry name" value="FUZ/MON1/HPS1_longin_1"/>
</dbReference>
<dbReference type="Proteomes" id="UP001367676">
    <property type="component" value="Unassembled WGS sequence"/>
</dbReference>